<keyword evidence="8" id="KW-1185">Reference proteome</keyword>
<dbReference type="InterPro" id="IPR035919">
    <property type="entry name" value="EAL_sf"/>
</dbReference>
<feature type="domain" description="GGDEF" evidence="6">
    <location>
        <begin position="474"/>
        <end position="607"/>
    </location>
</feature>
<dbReference type="InterPro" id="IPR013655">
    <property type="entry name" value="PAS_fold_3"/>
</dbReference>
<dbReference type="NCBIfam" id="TIGR00229">
    <property type="entry name" value="sensory_box"/>
    <property type="match status" value="1"/>
</dbReference>
<dbReference type="InterPro" id="IPR035965">
    <property type="entry name" value="PAS-like_dom_sf"/>
</dbReference>
<evidence type="ECO:0000256" key="1">
    <source>
        <dbReference type="ARBA" id="ARBA00051114"/>
    </source>
</evidence>
<evidence type="ECO:0000259" key="3">
    <source>
        <dbReference type="PROSITE" id="PS50112"/>
    </source>
</evidence>
<feature type="region of interest" description="Disordered" evidence="2">
    <location>
        <begin position="1"/>
        <end position="34"/>
    </location>
</feature>
<dbReference type="PROSITE" id="PS50883">
    <property type="entry name" value="EAL"/>
    <property type="match status" value="1"/>
</dbReference>
<dbReference type="CDD" id="cd01949">
    <property type="entry name" value="GGDEF"/>
    <property type="match status" value="1"/>
</dbReference>
<protein>
    <submittedName>
        <fullName evidence="7">Signal transduction protein</fullName>
    </submittedName>
</protein>
<dbReference type="PANTHER" id="PTHR44757">
    <property type="entry name" value="DIGUANYLATE CYCLASE DGCP"/>
    <property type="match status" value="1"/>
</dbReference>
<dbReference type="PANTHER" id="PTHR44757:SF2">
    <property type="entry name" value="BIOFILM ARCHITECTURE MAINTENANCE PROTEIN MBAA"/>
    <property type="match status" value="1"/>
</dbReference>
<name>U5N937_9BURK</name>
<dbReference type="OrthoDB" id="9813903at2"/>
<feature type="domain" description="PAC" evidence="4">
    <location>
        <begin position="389"/>
        <end position="442"/>
    </location>
</feature>
<dbReference type="STRING" id="946483.Cenrod_1803"/>
<dbReference type="FunFam" id="3.30.70.270:FF:000001">
    <property type="entry name" value="Diguanylate cyclase domain protein"/>
    <property type="match status" value="1"/>
</dbReference>
<dbReference type="Gene3D" id="3.30.450.20">
    <property type="entry name" value="PAS domain"/>
    <property type="match status" value="3"/>
</dbReference>
<accession>U5N937</accession>
<feature type="domain" description="PAS" evidence="3">
    <location>
        <begin position="313"/>
        <end position="385"/>
    </location>
</feature>
<dbReference type="EMBL" id="CP004885">
    <property type="protein sequence ID" value="AGX87887.1"/>
    <property type="molecule type" value="Genomic_DNA"/>
</dbReference>
<dbReference type="Gene3D" id="3.30.70.270">
    <property type="match status" value="1"/>
</dbReference>
<dbReference type="Pfam" id="PF12860">
    <property type="entry name" value="PAS_7"/>
    <property type="match status" value="1"/>
</dbReference>
<dbReference type="InterPro" id="IPR001610">
    <property type="entry name" value="PAC"/>
</dbReference>
<dbReference type="GO" id="GO:0071732">
    <property type="term" value="P:cellular response to nitric oxide"/>
    <property type="evidence" value="ECO:0007669"/>
    <property type="project" value="UniProtKB-ARBA"/>
</dbReference>
<dbReference type="Pfam" id="PF00563">
    <property type="entry name" value="EAL"/>
    <property type="match status" value="1"/>
</dbReference>
<dbReference type="SMART" id="SM00091">
    <property type="entry name" value="PAS"/>
    <property type="match status" value="2"/>
</dbReference>
<feature type="compositionally biased region" description="Basic and acidic residues" evidence="2">
    <location>
        <begin position="18"/>
        <end position="27"/>
    </location>
</feature>
<dbReference type="SMART" id="SM00267">
    <property type="entry name" value="GGDEF"/>
    <property type="match status" value="1"/>
</dbReference>
<dbReference type="AlphaFoldDB" id="U5N937"/>
<dbReference type="InterPro" id="IPR052155">
    <property type="entry name" value="Biofilm_reg_signaling"/>
</dbReference>
<dbReference type="GO" id="GO:0071111">
    <property type="term" value="F:cyclic-guanylate-specific phosphodiesterase activity"/>
    <property type="evidence" value="ECO:0007669"/>
    <property type="project" value="UniProtKB-EC"/>
</dbReference>
<proteinExistence type="predicted"/>
<dbReference type="PROSITE" id="PS50112">
    <property type="entry name" value="PAS"/>
    <property type="match status" value="1"/>
</dbReference>
<dbReference type="HOGENOM" id="CLU_000445_70_20_4"/>
<dbReference type="CDD" id="cd00130">
    <property type="entry name" value="PAS"/>
    <property type="match status" value="1"/>
</dbReference>
<gene>
    <name evidence="7" type="ORF">Cenrod_1803</name>
</gene>
<dbReference type="KEGG" id="cbx:Cenrod_1803"/>
<dbReference type="InterPro" id="IPR043128">
    <property type="entry name" value="Rev_trsase/Diguanyl_cyclase"/>
</dbReference>
<dbReference type="Proteomes" id="UP000017184">
    <property type="component" value="Chromosome"/>
</dbReference>
<dbReference type="Gene3D" id="3.20.20.450">
    <property type="entry name" value="EAL domain"/>
    <property type="match status" value="1"/>
</dbReference>
<sequence length="879" mass="99290">MAKLPVLPQTPSAPPGDSHGHPARDDSDWSTLEGRAPTGLHATFSVDELEKQLLEQTGLLHTTLSNISQGILVFDAERRVILYNAQACHLLDLPPAFLATKPTLSILLQFQLQRGDFGPEAALVGQSAREYILGGGHLHPPRRFLRTTPAGRTLEVRTRMMSTGGMVRTIADITRYVQAQADRQHLERLSSEMQATAQVGAWDMDFANDTVTWTEGIYRILELSTTDYVPSLEAMRCFFPPQSLERIAIACDDTQLQPGSFDLELEMVTAKGNTIWVHMVGSTQWRFSLPMRRTAIVQDITERKRSEATWREDIARWKLALESTGDGMWDLDVRTGQEYFSPNLLRMYGFVEKDIDQSIHALDARTHPDDVPRMMRDRQAHLDGRTPVYRNEHRVRCKSGSWKWVLSRGMVISRDELGRPLRMIGTHTDITEHKAAEAQIWQQANFDTLTGLPNRRMLRSRLEQELKKCRRDGHKLTVAFVDLDHFKEVNDTLGHHHGDALLIQATQRILGCLREVDTVARMGGDEFTLLLTEIVDTRHIETILAKLLCTLGEAFLLDQQQVYVSASVGVTIYPDDATAIEDLFRNADQALYAAKDAGRNRFCYFTPELQHAAQRRVRLTNDLRAALAVEQFQVVYQPIVELATGHIHKAEALLRWEHPQRGSVSPGEFIPIAESSGLIVEIGEWVFQRALEQVCRWRQRLHPQFQVSVNKSPVQFEKVDLARSRWIDQIRQHGQEGNCLVVEITEGLLLSHSDEVIEQILALSDDGIQVSLDDFGTGYSSLAYLQKFDIDYIKIDQSFVRQLVGESTDLALCQAIIAMAHALNMQVIAEGVETAQQRDLLAAAGCDYGQGYLFSRPVRSEELEALVLRTNRGVTPMRV</sequence>
<evidence type="ECO:0000256" key="2">
    <source>
        <dbReference type="SAM" id="MobiDB-lite"/>
    </source>
</evidence>
<dbReference type="SMART" id="SM00052">
    <property type="entry name" value="EAL"/>
    <property type="match status" value="1"/>
</dbReference>
<dbReference type="InterPro" id="IPR001633">
    <property type="entry name" value="EAL_dom"/>
</dbReference>
<dbReference type="InterPro" id="IPR029787">
    <property type="entry name" value="Nucleotide_cyclase"/>
</dbReference>
<dbReference type="CDD" id="cd01948">
    <property type="entry name" value="EAL"/>
    <property type="match status" value="1"/>
</dbReference>
<dbReference type="eggNOG" id="COG5001">
    <property type="taxonomic scope" value="Bacteria"/>
</dbReference>
<dbReference type="PROSITE" id="PS50887">
    <property type="entry name" value="GGDEF"/>
    <property type="match status" value="1"/>
</dbReference>
<dbReference type="InterPro" id="IPR000014">
    <property type="entry name" value="PAS"/>
</dbReference>
<dbReference type="SUPFAM" id="SSF141868">
    <property type="entry name" value="EAL domain-like"/>
    <property type="match status" value="1"/>
</dbReference>
<dbReference type="RefSeq" id="WP_022774258.1">
    <property type="nucleotide sequence ID" value="NC_022576.1"/>
</dbReference>
<evidence type="ECO:0000259" key="4">
    <source>
        <dbReference type="PROSITE" id="PS50113"/>
    </source>
</evidence>
<dbReference type="FunFam" id="3.20.20.450:FF:000001">
    <property type="entry name" value="Cyclic di-GMP phosphodiesterase yahA"/>
    <property type="match status" value="1"/>
</dbReference>
<dbReference type="eggNOG" id="COG2202">
    <property type="taxonomic scope" value="Bacteria"/>
</dbReference>
<dbReference type="InterPro" id="IPR000160">
    <property type="entry name" value="GGDEF_dom"/>
</dbReference>
<dbReference type="SUPFAM" id="SSF55073">
    <property type="entry name" value="Nucleotide cyclase"/>
    <property type="match status" value="1"/>
</dbReference>
<evidence type="ECO:0000313" key="7">
    <source>
        <dbReference type="EMBL" id="AGX87887.1"/>
    </source>
</evidence>
<feature type="domain" description="EAL" evidence="5">
    <location>
        <begin position="616"/>
        <end position="871"/>
    </location>
</feature>
<dbReference type="Pfam" id="PF08447">
    <property type="entry name" value="PAS_3"/>
    <property type="match status" value="1"/>
</dbReference>
<evidence type="ECO:0000259" key="5">
    <source>
        <dbReference type="PROSITE" id="PS50883"/>
    </source>
</evidence>
<reference evidence="7 8" key="1">
    <citation type="journal article" date="2013" name="Genome Biol.">
        <title>Genomic analysis reveals key aspects of prokaryotic symbiosis in the phototrophic consortium "Chlorochromatium aggregatum".</title>
        <authorList>
            <person name="Liu Z."/>
            <person name="Muller J."/>
            <person name="Li T."/>
            <person name="Alvey R.M."/>
            <person name="Vogl K."/>
            <person name="Frigaard N.U."/>
            <person name="Rockwell N.C."/>
            <person name="Boyd E.S."/>
            <person name="Tomsho L.P."/>
            <person name="Schuster S.C."/>
            <person name="Henke P."/>
            <person name="Rohde M."/>
            <person name="Overmann J."/>
            <person name="Bryant D.A."/>
        </authorList>
    </citation>
    <scope>NUCLEOTIDE SEQUENCE [LARGE SCALE GENOMIC DNA]</scope>
    <source>
        <strain evidence="7">CR</strain>
    </source>
</reference>
<evidence type="ECO:0000313" key="8">
    <source>
        <dbReference type="Proteomes" id="UP000017184"/>
    </source>
</evidence>
<comment type="catalytic activity">
    <reaction evidence="1">
        <text>3',3'-c-di-GMP + H2O = 5'-phosphoguanylyl(3'-&gt;5')guanosine + H(+)</text>
        <dbReference type="Rhea" id="RHEA:24902"/>
        <dbReference type="ChEBI" id="CHEBI:15377"/>
        <dbReference type="ChEBI" id="CHEBI:15378"/>
        <dbReference type="ChEBI" id="CHEBI:58754"/>
        <dbReference type="ChEBI" id="CHEBI:58805"/>
        <dbReference type="EC" id="3.1.4.52"/>
    </reaction>
    <physiologicalReaction direction="left-to-right" evidence="1">
        <dbReference type="Rhea" id="RHEA:24903"/>
    </physiologicalReaction>
</comment>
<dbReference type="InterPro" id="IPR000700">
    <property type="entry name" value="PAS-assoc_C"/>
</dbReference>
<organism evidence="7 8">
    <name type="scientific">Candidatus Symbiobacter mobilis CR</name>
    <dbReference type="NCBI Taxonomy" id="946483"/>
    <lineage>
        <taxon>Bacteria</taxon>
        <taxon>Pseudomonadati</taxon>
        <taxon>Pseudomonadota</taxon>
        <taxon>Betaproteobacteria</taxon>
        <taxon>Burkholderiales</taxon>
        <taxon>Comamonadaceae</taxon>
    </lineage>
</organism>
<dbReference type="PROSITE" id="PS50113">
    <property type="entry name" value="PAC"/>
    <property type="match status" value="2"/>
</dbReference>
<feature type="domain" description="PAC" evidence="4">
    <location>
        <begin position="261"/>
        <end position="312"/>
    </location>
</feature>
<dbReference type="SMART" id="SM00086">
    <property type="entry name" value="PAC"/>
    <property type="match status" value="2"/>
</dbReference>
<evidence type="ECO:0000259" key="6">
    <source>
        <dbReference type="PROSITE" id="PS50887"/>
    </source>
</evidence>
<dbReference type="NCBIfam" id="TIGR00254">
    <property type="entry name" value="GGDEF"/>
    <property type="match status" value="1"/>
</dbReference>
<dbReference type="Pfam" id="PF00990">
    <property type="entry name" value="GGDEF"/>
    <property type="match status" value="1"/>
</dbReference>
<dbReference type="SUPFAM" id="SSF55785">
    <property type="entry name" value="PYP-like sensor domain (PAS domain)"/>
    <property type="match status" value="3"/>
</dbReference>